<evidence type="ECO:0000313" key="14">
    <source>
        <dbReference type="RefSeq" id="XP_035825568.1"/>
    </source>
</evidence>
<sequence>MPRPRTDAMRDQSQPSTGTVTGAFTDVSVAVYVPDSVKTGYVEKDVSIAKRLGTNLESHHHHQHLDTRLETYVEQLLPKNFPENGTNGSLFFSENGTYNDSELVTVPNDYGEKEQFDKAFREAQVAIIVLYTVLCVVAVLGNSCAVYVVISKRKMRNVTNYFIASLAVSDILMAVVCIPFSFVANVLLDHWPFGSTLCPIVMYLQVAVVFQNAYTLLAMSLERYIAIMHPFLRRLGKRRCLQIVALCWVLAFLTPIPTAVTSRVEPMQFGENNETRDICFEHWGSETQRFSYSLTIMVLQYFVPLLVLIYTYAKIVHVIWLKDLPTPAELLNPNEKEKEAKPKDTAVDPRKKAPGTKTFQRQTWRIIKMMLTVVGIYGICWLPLHAITIAFDVDNSVYDAAYMRVVWIASHWLAMSSCAYNPFIYWWMNPKFREGYSSVFSRMRSYLCCCVCSSSSDGKDFVPSSDNRRCIFKCGNNGSSNLCASRRQSATQMVEFTGVSCDVTRADLAREKVMAKEHHALSNISEVAENGTSFNSSKRFNMSNGNDDETPFSHSLHA</sequence>
<feature type="domain" description="G-protein coupled receptors family 1 profile" evidence="11">
    <location>
        <begin position="141"/>
        <end position="425"/>
    </location>
</feature>
<keyword evidence="3 10" id="KW-0812">Transmembrane</keyword>
<feature type="region of interest" description="Disordered" evidence="9">
    <location>
        <begin position="535"/>
        <end position="558"/>
    </location>
</feature>
<dbReference type="InterPro" id="IPR000611">
    <property type="entry name" value="NPY_rcpt"/>
</dbReference>
<keyword evidence="4 10" id="KW-1133">Transmembrane helix</keyword>
<keyword evidence="5" id="KW-0297">G-protein coupled receptor</keyword>
<evidence type="ECO:0000256" key="5">
    <source>
        <dbReference type="ARBA" id="ARBA00023040"/>
    </source>
</evidence>
<evidence type="ECO:0000256" key="8">
    <source>
        <dbReference type="ARBA" id="ARBA00023224"/>
    </source>
</evidence>
<evidence type="ECO:0000256" key="7">
    <source>
        <dbReference type="ARBA" id="ARBA00023170"/>
    </source>
</evidence>
<feature type="compositionally biased region" description="Polar residues" evidence="9">
    <location>
        <begin position="11"/>
        <end position="20"/>
    </location>
</feature>
<comment type="subcellular location">
    <subcellularLocation>
        <location evidence="1">Membrane</location>
        <topology evidence="1">Multi-pass membrane protein</topology>
    </subcellularLocation>
</comment>
<feature type="transmembrane region" description="Helical" evidence="10">
    <location>
        <begin position="125"/>
        <end position="150"/>
    </location>
</feature>
<evidence type="ECO:0000313" key="12">
    <source>
        <dbReference type="Proteomes" id="UP000694888"/>
    </source>
</evidence>
<dbReference type="RefSeq" id="XP_035825568.1">
    <property type="nucleotide sequence ID" value="XM_035969675.1"/>
</dbReference>
<evidence type="ECO:0000256" key="6">
    <source>
        <dbReference type="ARBA" id="ARBA00023136"/>
    </source>
</evidence>
<feature type="transmembrane region" description="Helical" evidence="10">
    <location>
        <begin position="162"/>
        <end position="188"/>
    </location>
</feature>
<dbReference type="PRINTS" id="PR00237">
    <property type="entry name" value="GPCRRHODOPSN"/>
</dbReference>
<comment type="similarity">
    <text evidence="2">Belongs to the G-protein coupled receptor 1 family.</text>
</comment>
<dbReference type="RefSeq" id="XP_035825570.1">
    <property type="nucleotide sequence ID" value="XM_035969677.1"/>
</dbReference>
<evidence type="ECO:0000256" key="9">
    <source>
        <dbReference type="SAM" id="MobiDB-lite"/>
    </source>
</evidence>
<dbReference type="PRINTS" id="PR01012">
    <property type="entry name" value="NRPEPTIDEYR"/>
</dbReference>
<reference evidence="13 14" key="1">
    <citation type="submission" date="2025-05" db="UniProtKB">
        <authorList>
            <consortium name="RefSeq"/>
        </authorList>
    </citation>
    <scope>IDENTIFICATION</scope>
</reference>
<feature type="region of interest" description="Disordered" evidence="9">
    <location>
        <begin position="1"/>
        <end position="20"/>
    </location>
</feature>
<dbReference type="InterPro" id="IPR000276">
    <property type="entry name" value="GPCR_Rhodpsn"/>
</dbReference>
<feature type="transmembrane region" description="Helical" evidence="10">
    <location>
        <begin position="290"/>
        <end position="313"/>
    </location>
</feature>
<proteinExistence type="inferred from homology"/>
<accession>A0ABM1VT28</accession>
<feature type="compositionally biased region" description="Polar residues" evidence="9">
    <location>
        <begin position="535"/>
        <end position="545"/>
    </location>
</feature>
<evidence type="ECO:0000256" key="3">
    <source>
        <dbReference type="ARBA" id="ARBA00022692"/>
    </source>
</evidence>
<dbReference type="Gene3D" id="1.20.1070.10">
    <property type="entry name" value="Rhodopsin 7-helix transmembrane proteins"/>
    <property type="match status" value="1"/>
</dbReference>
<feature type="transmembrane region" description="Helical" evidence="10">
    <location>
        <begin position="240"/>
        <end position="260"/>
    </location>
</feature>
<evidence type="ECO:0000313" key="16">
    <source>
        <dbReference type="RefSeq" id="XP_035825570.1"/>
    </source>
</evidence>
<keyword evidence="8" id="KW-0807">Transducer</keyword>
<feature type="region of interest" description="Disordered" evidence="9">
    <location>
        <begin position="332"/>
        <end position="356"/>
    </location>
</feature>
<protein>
    <submittedName>
        <fullName evidence="13 14">RYamide receptor isoform X1</fullName>
    </submittedName>
</protein>
<evidence type="ECO:0000256" key="10">
    <source>
        <dbReference type="SAM" id="Phobius"/>
    </source>
</evidence>
<keyword evidence="12" id="KW-1185">Reference proteome</keyword>
<dbReference type="RefSeq" id="XP_035825569.1">
    <property type="nucleotide sequence ID" value="XM_035969676.1"/>
</dbReference>
<dbReference type="Proteomes" id="UP000694888">
    <property type="component" value="Unplaced"/>
</dbReference>
<evidence type="ECO:0000313" key="15">
    <source>
        <dbReference type="RefSeq" id="XP_035825569.1"/>
    </source>
</evidence>
<organism evidence="12 16">
    <name type="scientific">Aplysia californica</name>
    <name type="common">California sea hare</name>
    <dbReference type="NCBI Taxonomy" id="6500"/>
    <lineage>
        <taxon>Eukaryota</taxon>
        <taxon>Metazoa</taxon>
        <taxon>Spiralia</taxon>
        <taxon>Lophotrochozoa</taxon>
        <taxon>Mollusca</taxon>
        <taxon>Gastropoda</taxon>
        <taxon>Heterobranchia</taxon>
        <taxon>Euthyneura</taxon>
        <taxon>Tectipleura</taxon>
        <taxon>Aplysiida</taxon>
        <taxon>Aplysioidea</taxon>
        <taxon>Aplysiidae</taxon>
        <taxon>Aplysia</taxon>
    </lineage>
</organism>
<evidence type="ECO:0000256" key="1">
    <source>
        <dbReference type="ARBA" id="ARBA00004141"/>
    </source>
</evidence>
<name>A0ABM1VT28_APLCA</name>
<feature type="compositionally biased region" description="Basic and acidic residues" evidence="9">
    <location>
        <begin position="334"/>
        <end position="351"/>
    </location>
</feature>
<evidence type="ECO:0000256" key="4">
    <source>
        <dbReference type="ARBA" id="ARBA00022989"/>
    </source>
</evidence>
<evidence type="ECO:0000259" key="11">
    <source>
        <dbReference type="PROSITE" id="PS50262"/>
    </source>
</evidence>
<dbReference type="SUPFAM" id="SSF81321">
    <property type="entry name" value="Family A G protein-coupled receptor-like"/>
    <property type="match status" value="1"/>
</dbReference>
<keyword evidence="6 10" id="KW-0472">Membrane</keyword>
<feature type="compositionally biased region" description="Basic and acidic residues" evidence="9">
    <location>
        <begin position="1"/>
        <end position="10"/>
    </location>
</feature>
<feature type="transmembrane region" description="Helical" evidence="10">
    <location>
        <begin position="369"/>
        <end position="393"/>
    </location>
</feature>
<feature type="transmembrane region" description="Helical" evidence="10">
    <location>
        <begin position="200"/>
        <end position="219"/>
    </location>
</feature>
<dbReference type="GeneID" id="101847421"/>
<dbReference type="InterPro" id="IPR017452">
    <property type="entry name" value="GPCR_Rhodpsn_7TM"/>
</dbReference>
<dbReference type="Pfam" id="PF00001">
    <property type="entry name" value="7tm_1"/>
    <property type="match status" value="1"/>
</dbReference>
<dbReference type="PANTHER" id="PTHR24235">
    <property type="entry name" value="NEUROPEPTIDE Y RECEPTOR"/>
    <property type="match status" value="1"/>
</dbReference>
<dbReference type="PANTHER" id="PTHR24235:SF29">
    <property type="entry name" value="GH23382P"/>
    <property type="match status" value="1"/>
</dbReference>
<evidence type="ECO:0000313" key="13">
    <source>
        <dbReference type="RefSeq" id="XP_012937781.1"/>
    </source>
</evidence>
<dbReference type="PROSITE" id="PS50262">
    <property type="entry name" value="G_PROTEIN_RECEP_F1_2"/>
    <property type="match status" value="1"/>
</dbReference>
<dbReference type="SMART" id="SM01381">
    <property type="entry name" value="7TM_GPCR_Srsx"/>
    <property type="match status" value="1"/>
</dbReference>
<keyword evidence="7 13" id="KW-0675">Receptor</keyword>
<feature type="transmembrane region" description="Helical" evidence="10">
    <location>
        <begin position="405"/>
        <end position="428"/>
    </location>
</feature>
<gene>
    <name evidence="13 14 15 16" type="primary">LOC101847421</name>
</gene>
<dbReference type="RefSeq" id="XP_012937781.1">
    <property type="nucleotide sequence ID" value="XM_013082327.2"/>
</dbReference>
<evidence type="ECO:0000256" key="2">
    <source>
        <dbReference type="ARBA" id="ARBA00010663"/>
    </source>
</evidence>